<evidence type="ECO:0000313" key="1">
    <source>
        <dbReference type="EMBL" id="AGB39386.1"/>
    </source>
</evidence>
<dbReference type="Proteomes" id="UP000010878">
    <property type="component" value="Chromosome"/>
</dbReference>
<keyword evidence="2" id="KW-1185">Reference proteome</keyword>
<dbReference type="RefSeq" id="WP_015322820.1">
    <property type="nucleotide sequence ID" value="NC_019974.1"/>
</dbReference>
<accession>L0K317</accession>
<protein>
    <submittedName>
        <fullName evidence="1">Uncharacterized protein</fullName>
    </submittedName>
</protein>
<gene>
    <name evidence="1" type="ORF">Natoc_3670</name>
</gene>
<sequence>MTVNTTLRRDGVASLIAMDDRVLRRLVLFETALETFPDDAVLG</sequence>
<dbReference type="HOGENOM" id="CLU_3227912_0_0_2"/>
<dbReference type="GeneID" id="80458438"/>
<dbReference type="EMBL" id="CP003929">
    <property type="protein sequence ID" value="AGB39386.1"/>
    <property type="molecule type" value="Genomic_DNA"/>
</dbReference>
<dbReference type="AlphaFoldDB" id="L0K317"/>
<evidence type="ECO:0000313" key="2">
    <source>
        <dbReference type="Proteomes" id="UP000010878"/>
    </source>
</evidence>
<name>L0K317_9EURY</name>
<reference evidence="1 2" key="1">
    <citation type="submission" date="2012-11" db="EMBL/GenBank/DDBJ databases">
        <title>FINISHED of Natronococcus occultus SP4, DSM 3396.</title>
        <authorList>
            <consortium name="DOE Joint Genome Institute"/>
            <person name="Eisen J."/>
            <person name="Huntemann M."/>
            <person name="Wei C.-L."/>
            <person name="Han J."/>
            <person name="Detter J.C."/>
            <person name="Han C."/>
            <person name="Tapia R."/>
            <person name="Chen A."/>
            <person name="Kyrpides N."/>
            <person name="Mavromatis K."/>
            <person name="Markowitz V."/>
            <person name="Szeto E."/>
            <person name="Ivanova N."/>
            <person name="Mikhailova N."/>
            <person name="Ovchinnikova G."/>
            <person name="Pagani I."/>
            <person name="Pati A."/>
            <person name="Goodwin L."/>
            <person name="Nordberg H.P."/>
            <person name="Cantor M.N."/>
            <person name="Hua S.X."/>
            <person name="Woyke T."/>
            <person name="Eisen J."/>
            <person name="Klenk H.-P."/>
            <person name="Klenk H.-P."/>
        </authorList>
    </citation>
    <scope>NUCLEOTIDE SEQUENCE [LARGE SCALE GENOMIC DNA]</scope>
    <source>
        <strain evidence="1 2">SP4</strain>
    </source>
</reference>
<organism evidence="1 2">
    <name type="scientific">Natronococcus occultus SP4</name>
    <dbReference type="NCBI Taxonomy" id="694430"/>
    <lineage>
        <taxon>Archaea</taxon>
        <taxon>Methanobacteriati</taxon>
        <taxon>Methanobacteriota</taxon>
        <taxon>Stenosarchaea group</taxon>
        <taxon>Halobacteria</taxon>
        <taxon>Halobacteriales</taxon>
        <taxon>Natrialbaceae</taxon>
        <taxon>Natronococcus</taxon>
    </lineage>
</organism>
<proteinExistence type="predicted"/>
<dbReference type="KEGG" id="nou:Natoc_3670"/>